<keyword evidence="2" id="KW-1185">Reference proteome</keyword>
<evidence type="ECO:0000313" key="1">
    <source>
        <dbReference type="EMBL" id="MCW1925968.1"/>
    </source>
</evidence>
<comment type="caution">
    <text evidence="1">The sequence shown here is derived from an EMBL/GenBank/DDBJ whole genome shotgun (WGS) entry which is preliminary data.</text>
</comment>
<gene>
    <name evidence="1" type="ORF">OKA05_25640</name>
</gene>
<organism evidence="1 2">
    <name type="scientific">Luteolibacter arcticus</name>
    <dbReference type="NCBI Taxonomy" id="1581411"/>
    <lineage>
        <taxon>Bacteria</taxon>
        <taxon>Pseudomonadati</taxon>
        <taxon>Verrucomicrobiota</taxon>
        <taxon>Verrucomicrobiia</taxon>
        <taxon>Verrucomicrobiales</taxon>
        <taxon>Verrucomicrobiaceae</taxon>
        <taxon>Luteolibacter</taxon>
    </lineage>
</organism>
<accession>A0ABT3GR81</accession>
<dbReference type="Proteomes" id="UP001320876">
    <property type="component" value="Unassembled WGS sequence"/>
</dbReference>
<name>A0ABT3GR81_9BACT</name>
<proteinExistence type="predicted"/>
<reference evidence="1 2" key="1">
    <citation type="submission" date="2022-10" db="EMBL/GenBank/DDBJ databases">
        <title>Luteolibacter arcticus strain CCTCC AB 2014275, whole genome shotgun sequencing project.</title>
        <authorList>
            <person name="Zhao G."/>
            <person name="Shen L."/>
        </authorList>
    </citation>
    <scope>NUCLEOTIDE SEQUENCE [LARGE SCALE GENOMIC DNA]</scope>
    <source>
        <strain evidence="1 2">CCTCC AB 2014275</strain>
    </source>
</reference>
<sequence>MAANRRERDRMVLPLAMGNLGLPISGKLGMPCVIGTGLTVVW</sequence>
<dbReference type="EMBL" id="JAPDDT010000019">
    <property type="protein sequence ID" value="MCW1925968.1"/>
    <property type="molecule type" value="Genomic_DNA"/>
</dbReference>
<dbReference type="RefSeq" id="WP_264490077.1">
    <property type="nucleotide sequence ID" value="NZ_JAPDDT010000019.1"/>
</dbReference>
<evidence type="ECO:0000313" key="2">
    <source>
        <dbReference type="Proteomes" id="UP001320876"/>
    </source>
</evidence>
<protein>
    <submittedName>
        <fullName evidence="1">Uncharacterized protein</fullName>
    </submittedName>
</protein>